<evidence type="ECO:0000256" key="1">
    <source>
        <dbReference type="SAM" id="Phobius"/>
    </source>
</evidence>
<keyword evidence="1" id="KW-0472">Membrane</keyword>
<reference evidence="2" key="1">
    <citation type="journal article" date="2016" name="Mol. Biol. Evol.">
        <title>Comparative Genomics of Early-Diverging Mushroom-Forming Fungi Provides Insights into the Origins of Lignocellulose Decay Capabilities.</title>
        <authorList>
            <person name="Nagy L.G."/>
            <person name="Riley R."/>
            <person name="Tritt A."/>
            <person name="Adam C."/>
            <person name="Daum C."/>
            <person name="Floudas D."/>
            <person name="Sun H."/>
            <person name="Yadav J.S."/>
            <person name="Pangilinan J."/>
            <person name="Larsson K.H."/>
            <person name="Matsuura K."/>
            <person name="Barry K."/>
            <person name="Labutti K."/>
            <person name="Kuo R."/>
            <person name="Ohm R.A."/>
            <person name="Bhattacharya S.S."/>
            <person name="Shirouzu T."/>
            <person name="Yoshinaga Y."/>
            <person name="Martin F.M."/>
            <person name="Grigoriev I.V."/>
            <person name="Hibbett D.S."/>
        </authorList>
    </citation>
    <scope>NUCLEOTIDE SEQUENCE [LARGE SCALE GENOMIC DNA]</scope>
    <source>
        <strain evidence="2">CBS 109695</strain>
    </source>
</reference>
<dbReference type="AlphaFoldDB" id="A0A166V863"/>
<proteinExistence type="predicted"/>
<feature type="transmembrane region" description="Helical" evidence="1">
    <location>
        <begin position="14"/>
        <end position="35"/>
    </location>
</feature>
<organism evidence="2">
    <name type="scientific">Athelia psychrophila</name>
    <dbReference type="NCBI Taxonomy" id="1759441"/>
    <lineage>
        <taxon>Eukaryota</taxon>
        <taxon>Fungi</taxon>
        <taxon>Dikarya</taxon>
        <taxon>Basidiomycota</taxon>
        <taxon>Agaricomycotina</taxon>
        <taxon>Agaricomycetes</taxon>
        <taxon>Agaricomycetidae</taxon>
        <taxon>Atheliales</taxon>
        <taxon>Atheliaceae</taxon>
        <taxon>Athelia</taxon>
    </lineage>
</organism>
<gene>
    <name evidence="2" type="ORF">FIBSPDRAFT_925351</name>
</gene>
<protein>
    <submittedName>
        <fullName evidence="2">Uncharacterized protein</fullName>
    </submittedName>
</protein>
<name>A0A166V863_9AGAM</name>
<sequence length="252" mass="28178">MVHRTSERGDVLKAILNVSMIMLMLSVSGATITIHERPQQGHLRRSVEQAAELDSRRPSCKHRPAILMHSRAAKEHEAAAAPAIKPTSSWQLCLRSGRGRHRRKRQAAPRPAAWHRVQPCRSLLALGFLGDGPTLPRPSRSSAQREISVQSDGALEVDRANFGLRRFGCVGTIGDDDGRQKGYPWLRDVQNLFYKSMGSFNHEALVFEQRAEARVKWRWCGRVRRSRAGQSNRSTHVIVGSGSWLAVGCPPR</sequence>
<evidence type="ECO:0000313" key="2">
    <source>
        <dbReference type="EMBL" id="KZP32442.1"/>
    </source>
</evidence>
<accession>A0A166V863</accession>
<dbReference type="EMBL" id="KV417486">
    <property type="protein sequence ID" value="KZP32442.1"/>
    <property type="molecule type" value="Genomic_DNA"/>
</dbReference>
<keyword evidence="1" id="KW-0812">Transmembrane</keyword>
<keyword evidence="1" id="KW-1133">Transmembrane helix</keyword>